<name>A0A9E7MVU5_9CAUD</name>
<accession>A0A9E7MVU5</accession>
<organism evidence="1 2">
    <name type="scientific">Salmonella phage JN-S202001</name>
    <dbReference type="NCBI Taxonomy" id="2959432"/>
    <lineage>
        <taxon>Viruses</taxon>
        <taxon>Duplodnaviria</taxon>
        <taxon>Heunggongvirae</taxon>
        <taxon>Uroviricota</taxon>
        <taxon>Caudoviricetes</taxon>
        <taxon>Demerecviridae</taxon>
        <taxon>Markadamsvirinae</taxon>
        <taxon>Epseptimavirus</taxon>
        <taxon>Epseptimavirus JNS202001</taxon>
    </lineage>
</organism>
<evidence type="ECO:0000313" key="1">
    <source>
        <dbReference type="EMBL" id="USS19098.1"/>
    </source>
</evidence>
<evidence type="ECO:0000313" key="2">
    <source>
        <dbReference type="Proteomes" id="UP001056901"/>
    </source>
</evidence>
<dbReference type="RefSeq" id="YP_012177049.1">
    <property type="nucleotide sequence ID" value="NC_107033.1"/>
</dbReference>
<protein>
    <submittedName>
        <fullName evidence="1">Uncharacterized protein</fullName>
    </submittedName>
</protein>
<reference evidence="1" key="1">
    <citation type="submission" date="2021-11" db="EMBL/GenBank/DDBJ databases">
        <authorList>
            <person name="Zhao Y."/>
            <person name="Bi Y."/>
            <person name="Wu G."/>
        </authorList>
    </citation>
    <scope>NUCLEOTIDE SEQUENCE</scope>
</reference>
<dbReference type="EMBL" id="OL502173">
    <property type="protein sequence ID" value="USS19098.1"/>
    <property type="molecule type" value="Genomic_DNA"/>
</dbReference>
<keyword evidence="2" id="KW-1185">Reference proteome</keyword>
<dbReference type="Proteomes" id="UP001056901">
    <property type="component" value="Segment"/>
</dbReference>
<proteinExistence type="predicted"/>
<sequence>MAKVPQEFTDGIKADLDVMLMAQWESGFRDGIDCCVAVLDTISWQLIQSGNDAEGNLLANLSKQIREMKCTD</sequence>